<name>A0A6J8AI58_MYTCO</name>
<protein>
    <submittedName>
        <fullName evidence="2">Uncharacterized protein</fullName>
    </submittedName>
</protein>
<evidence type="ECO:0000313" key="2">
    <source>
        <dbReference type="EMBL" id="CAC5368105.1"/>
    </source>
</evidence>
<dbReference type="Proteomes" id="UP000507470">
    <property type="component" value="Unassembled WGS sequence"/>
</dbReference>
<evidence type="ECO:0000313" key="3">
    <source>
        <dbReference type="Proteomes" id="UP000507470"/>
    </source>
</evidence>
<keyword evidence="3" id="KW-1185">Reference proteome</keyword>
<evidence type="ECO:0000256" key="1">
    <source>
        <dbReference type="SAM" id="MobiDB-lite"/>
    </source>
</evidence>
<dbReference type="EMBL" id="CACVKT020001442">
    <property type="protein sequence ID" value="CAC5368105.1"/>
    <property type="molecule type" value="Genomic_DNA"/>
</dbReference>
<accession>A0A6J8AI58</accession>
<proteinExistence type="predicted"/>
<gene>
    <name evidence="2" type="ORF">MCOR_7768</name>
</gene>
<feature type="compositionally biased region" description="Basic and acidic residues" evidence="1">
    <location>
        <begin position="16"/>
        <end position="27"/>
    </location>
</feature>
<dbReference type="OrthoDB" id="6149014at2759"/>
<feature type="compositionally biased region" description="Basic residues" evidence="1">
    <location>
        <begin position="1"/>
        <end position="10"/>
    </location>
</feature>
<organism evidence="2 3">
    <name type="scientific">Mytilus coruscus</name>
    <name type="common">Sea mussel</name>
    <dbReference type="NCBI Taxonomy" id="42192"/>
    <lineage>
        <taxon>Eukaryota</taxon>
        <taxon>Metazoa</taxon>
        <taxon>Spiralia</taxon>
        <taxon>Lophotrochozoa</taxon>
        <taxon>Mollusca</taxon>
        <taxon>Bivalvia</taxon>
        <taxon>Autobranchia</taxon>
        <taxon>Pteriomorphia</taxon>
        <taxon>Mytilida</taxon>
        <taxon>Mytiloidea</taxon>
        <taxon>Mytilidae</taxon>
        <taxon>Mytilinae</taxon>
        <taxon>Mytilus</taxon>
    </lineage>
</organism>
<dbReference type="AlphaFoldDB" id="A0A6J8AI58"/>
<feature type="region of interest" description="Disordered" evidence="1">
    <location>
        <begin position="1"/>
        <end position="27"/>
    </location>
</feature>
<sequence>MGCSQSKHKVQTQQTRQDDHNGQECEIDKRLPLDDRQVFKLKQSWKGIRRNMEDTGMEMFPKICDRQYMSLGTGTSQQKRQGEAEKTYEEINWDELFENNLIEKQTVATLDKYIEHHKLGVYHYKAEKTQAVKRNIATMLIALDKEQIQSDEEDDLAIRA</sequence>
<reference evidence="2 3" key="1">
    <citation type="submission" date="2020-06" db="EMBL/GenBank/DDBJ databases">
        <authorList>
            <person name="Li R."/>
            <person name="Bekaert M."/>
        </authorList>
    </citation>
    <scope>NUCLEOTIDE SEQUENCE [LARGE SCALE GENOMIC DNA]</scope>
    <source>
        <strain evidence="3">wild</strain>
    </source>
</reference>